<feature type="compositionally biased region" description="Basic and acidic residues" evidence="1">
    <location>
        <begin position="96"/>
        <end position="109"/>
    </location>
</feature>
<feature type="compositionally biased region" description="Gly residues" evidence="1">
    <location>
        <begin position="71"/>
        <end position="95"/>
    </location>
</feature>
<feature type="compositionally biased region" description="Basic and acidic residues" evidence="1">
    <location>
        <begin position="132"/>
        <end position="143"/>
    </location>
</feature>
<evidence type="ECO:0000313" key="3">
    <source>
        <dbReference type="Proteomes" id="UP001055439"/>
    </source>
</evidence>
<feature type="compositionally biased region" description="Basic and acidic residues" evidence="1">
    <location>
        <begin position="170"/>
        <end position="184"/>
    </location>
</feature>
<feature type="compositionally biased region" description="Gly residues" evidence="1">
    <location>
        <begin position="111"/>
        <end position="127"/>
    </location>
</feature>
<keyword evidence="3" id="KW-1185">Reference proteome</keyword>
<gene>
    <name evidence="2" type="ORF">MUK42_28814</name>
</gene>
<protein>
    <submittedName>
        <fullName evidence="2">Uncharacterized protein</fullName>
    </submittedName>
</protein>
<organism evidence="2 3">
    <name type="scientific">Musa troglodytarum</name>
    <name type="common">fe'i banana</name>
    <dbReference type="NCBI Taxonomy" id="320322"/>
    <lineage>
        <taxon>Eukaryota</taxon>
        <taxon>Viridiplantae</taxon>
        <taxon>Streptophyta</taxon>
        <taxon>Embryophyta</taxon>
        <taxon>Tracheophyta</taxon>
        <taxon>Spermatophyta</taxon>
        <taxon>Magnoliopsida</taxon>
        <taxon>Liliopsida</taxon>
        <taxon>Zingiberales</taxon>
        <taxon>Musaceae</taxon>
        <taxon>Musa</taxon>
    </lineage>
</organism>
<accession>A0A9E7FP10</accession>
<evidence type="ECO:0000256" key="1">
    <source>
        <dbReference type="SAM" id="MobiDB-lite"/>
    </source>
</evidence>
<evidence type="ECO:0000313" key="2">
    <source>
        <dbReference type="EMBL" id="URD97716.1"/>
    </source>
</evidence>
<sequence>MSLWVAYPYLDRRMFSCRLLYSTTPAASTAAAIITPTAIPAFFPPLISPPPTSSPAGSASSPDRISSLLGAGAGGSVADGVGVGAGEETSGGGARGGREFSGDGERDGIESGEGAGGDWRGPPGTGEGELDGATKEKARSAVERRRRRTTEISNAGGEGERAATAAMGKQHSEAADWRSEREAGEEPDFCGLFISRRAPLEYGRRLFWRTAGRWTVFAVRSNGPTG</sequence>
<dbReference type="EMBL" id="CP097506">
    <property type="protein sequence ID" value="URD97716.1"/>
    <property type="molecule type" value="Genomic_DNA"/>
</dbReference>
<feature type="region of interest" description="Disordered" evidence="1">
    <location>
        <begin position="50"/>
        <end position="185"/>
    </location>
</feature>
<name>A0A9E7FP10_9LILI</name>
<reference evidence="2" key="1">
    <citation type="submission" date="2022-05" db="EMBL/GenBank/DDBJ databases">
        <title>The Musa troglodytarum L. genome provides insights into the mechanism of non-climacteric behaviour and enrichment of carotenoids.</title>
        <authorList>
            <person name="Wang J."/>
        </authorList>
    </citation>
    <scope>NUCLEOTIDE SEQUENCE</scope>
    <source>
        <tissue evidence="2">Leaf</tissue>
    </source>
</reference>
<dbReference type="Proteomes" id="UP001055439">
    <property type="component" value="Chromosome 4"/>
</dbReference>
<proteinExistence type="predicted"/>
<dbReference type="AlphaFoldDB" id="A0A9E7FP10"/>